<reference evidence="3 4" key="1">
    <citation type="submission" date="2019-07" db="EMBL/GenBank/DDBJ databases">
        <title>Whole genome shotgun sequence of Skermanella aerolata NBRC 106429.</title>
        <authorList>
            <person name="Hosoyama A."/>
            <person name="Uohara A."/>
            <person name="Ohji S."/>
            <person name="Ichikawa N."/>
        </authorList>
    </citation>
    <scope>NUCLEOTIDE SEQUENCE [LARGE SCALE GENOMIC DNA]</scope>
    <source>
        <strain evidence="3 4">NBRC 106429</strain>
    </source>
</reference>
<keyword evidence="4" id="KW-1185">Reference proteome</keyword>
<comment type="caution">
    <text evidence="3">The sequence shown here is derived from an EMBL/GenBank/DDBJ whole genome shotgun (WGS) entry which is preliminary data.</text>
</comment>
<dbReference type="Pfam" id="PF09361">
    <property type="entry name" value="Phasin_2"/>
    <property type="match status" value="1"/>
</dbReference>
<gene>
    <name evidence="3" type="ORF">SAE02_34160</name>
</gene>
<dbReference type="EMBL" id="BJYZ01000015">
    <property type="protein sequence ID" value="GEO39268.1"/>
    <property type="molecule type" value="Genomic_DNA"/>
</dbReference>
<name>A0A512DS07_9PROT</name>
<proteinExistence type="predicted"/>
<evidence type="ECO:0000313" key="4">
    <source>
        <dbReference type="Proteomes" id="UP000321523"/>
    </source>
</evidence>
<protein>
    <recommendedName>
        <fullName evidence="2">Phasin domain-containing protein</fullName>
    </recommendedName>
</protein>
<accession>A0A512DS07</accession>
<feature type="region of interest" description="Disordered" evidence="1">
    <location>
        <begin position="1"/>
        <end position="34"/>
    </location>
</feature>
<dbReference type="AlphaFoldDB" id="A0A512DS07"/>
<feature type="domain" description="Phasin" evidence="2">
    <location>
        <begin position="52"/>
        <end position="143"/>
    </location>
</feature>
<evidence type="ECO:0000256" key="1">
    <source>
        <dbReference type="SAM" id="MobiDB-lite"/>
    </source>
</evidence>
<organism evidence="3 4">
    <name type="scientific">Skermanella aerolata</name>
    <dbReference type="NCBI Taxonomy" id="393310"/>
    <lineage>
        <taxon>Bacteria</taxon>
        <taxon>Pseudomonadati</taxon>
        <taxon>Pseudomonadota</taxon>
        <taxon>Alphaproteobacteria</taxon>
        <taxon>Rhodospirillales</taxon>
        <taxon>Azospirillaceae</taxon>
        <taxon>Skermanella</taxon>
    </lineage>
</organism>
<evidence type="ECO:0000313" key="3">
    <source>
        <dbReference type="EMBL" id="GEO39268.1"/>
    </source>
</evidence>
<evidence type="ECO:0000259" key="2">
    <source>
        <dbReference type="Pfam" id="PF09361"/>
    </source>
</evidence>
<dbReference type="RefSeq" id="WP_044431117.1">
    <property type="nucleotide sequence ID" value="NZ_BJYZ01000015.1"/>
</dbReference>
<sequence length="150" mass="16675">MAEEKPKGSARAAQDTGTKQAEDALRQGADQLRNQMGNMADMAGMSAKVSQEMIQRSGQNFEMMKRIAEAMASGARSAASECAEYAKHSAKRQTEMMQQLASARSPNDLLDIQNRYLQDNLKELLSFSERLSRLSADKAREASDRLDQKR</sequence>
<dbReference type="Proteomes" id="UP000321523">
    <property type="component" value="Unassembled WGS sequence"/>
</dbReference>
<dbReference type="InterPro" id="IPR018968">
    <property type="entry name" value="Phasin"/>
</dbReference>